<dbReference type="Pfam" id="PF01871">
    <property type="entry name" value="AMMECR1"/>
    <property type="match status" value="1"/>
</dbReference>
<dbReference type="SUPFAM" id="SSF143447">
    <property type="entry name" value="AMMECR1-like"/>
    <property type="match status" value="1"/>
</dbReference>
<feature type="domain" description="AMMECR1" evidence="1">
    <location>
        <begin position="1"/>
        <end position="173"/>
    </location>
</feature>
<dbReference type="Gene3D" id="3.30.700.20">
    <property type="entry name" value="Hypothetical protein ph0010, domain 1"/>
    <property type="match status" value="1"/>
</dbReference>
<evidence type="ECO:0000313" key="2">
    <source>
        <dbReference type="EMBL" id="KKT38763.1"/>
    </source>
</evidence>
<evidence type="ECO:0000259" key="1">
    <source>
        <dbReference type="PROSITE" id="PS51112"/>
    </source>
</evidence>
<dbReference type="PROSITE" id="PS51112">
    <property type="entry name" value="AMMECR1"/>
    <property type="match status" value="1"/>
</dbReference>
<accession>A0A0G1GX17</accession>
<dbReference type="NCBIfam" id="TIGR04335">
    <property type="entry name" value="AmmeMemoSam_A"/>
    <property type="match status" value="1"/>
</dbReference>
<dbReference type="Proteomes" id="UP000034617">
    <property type="component" value="Unassembled WGS sequence"/>
</dbReference>
<comment type="caution">
    <text evidence="2">The sequence shown here is derived from an EMBL/GenBank/DDBJ whole genome shotgun (WGS) entry which is preliminary data.</text>
</comment>
<dbReference type="InterPro" id="IPR027485">
    <property type="entry name" value="AMMECR1_N"/>
</dbReference>
<dbReference type="InterPro" id="IPR023473">
    <property type="entry name" value="AMMECR1"/>
</dbReference>
<dbReference type="InterPro" id="IPR027623">
    <property type="entry name" value="AmmeMemoSam_A"/>
</dbReference>
<dbReference type="InterPro" id="IPR002733">
    <property type="entry name" value="AMMECR1_domain"/>
</dbReference>
<protein>
    <recommendedName>
        <fullName evidence="1">AMMECR1 domain-containing protein</fullName>
    </recommendedName>
</protein>
<dbReference type="EMBL" id="LCHM01000006">
    <property type="protein sequence ID" value="KKT38763.1"/>
    <property type="molecule type" value="Genomic_DNA"/>
</dbReference>
<proteinExistence type="predicted"/>
<reference evidence="2 3" key="1">
    <citation type="journal article" date="2015" name="Nature">
        <title>rRNA introns, odd ribosomes, and small enigmatic genomes across a large radiation of phyla.</title>
        <authorList>
            <person name="Brown C.T."/>
            <person name="Hug L.A."/>
            <person name="Thomas B.C."/>
            <person name="Sharon I."/>
            <person name="Castelle C.J."/>
            <person name="Singh A."/>
            <person name="Wilkins M.J."/>
            <person name="Williams K.H."/>
            <person name="Banfield J.F."/>
        </authorList>
    </citation>
    <scope>NUCLEOTIDE SEQUENCE [LARGE SCALE GENOMIC DNA]</scope>
</reference>
<organism evidence="2 3">
    <name type="scientific">Candidatus Gottesmanbacteria bacterium GW2011_GWB1_44_11c</name>
    <dbReference type="NCBI Taxonomy" id="1618447"/>
    <lineage>
        <taxon>Bacteria</taxon>
        <taxon>Candidatus Gottesmaniibacteriota</taxon>
    </lineage>
</organism>
<dbReference type="Gene3D" id="3.30.1490.150">
    <property type="entry name" value="Hypothetical protein ph0010, domain 2"/>
    <property type="match status" value="1"/>
</dbReference>
<evidence type="ECO:0000313" key="3">
    <source>
        <dbReference type="Proteomes" id="UP000034617"/>
    </source>
</evidence>
<sequence length="173" mass="19371">MLDLAKNAIRSQLNHVSLDIPSIPPILRKKRACFVTLTVDGVLRGCIGHILPIQELYKDIIENAKSTAFDDPRFPPVLQDELDHLNIEISILTIPKPFVYKTIEELLGYLAKEKPGVILSKCPYQATFLPAVWDELPDPQSFLTNLSLKAGLPADAWKHGANIQCYRALKITD</sequence>
<dbReference type="NCBIfam" id="TIGR00296">
    <property type="entry name" value="TIGR00296 family protein"/>
    <property type="match status" value="1"/>
</dbReference>
<dbReference type="PANTHER" id="PTHR13016:SF0">
    <property type="entry name" value="AMME SYNDROME CANDIDATE GENE 1 PROTEIN"/>
    <property type="match status" value="1"/>
</dbReference>
<name>A0A0G1GX17_9BACT</name>
<dbReference type="InterPro" id="IPR036071">
    <property type="entry name" value="AMMECR1_dom_sf"/>
</dbReference>
<gene>
    <name evidence="2" type="ORF">UW22_C0006G0029</name>
</gene>
<dbReference type="AlphaFoldDB" id="A0A0G1GX17"/>
<dbReference type="PROSITE" id="PS50007">
    <property type="entry name" value="PIPLC_X_DOMAIN"/>
    <property type="match status" value="1"/>
</dbReference>
<dbReference type="PANTHER" id="PTHR13016">
    <property type="entry name" value="AMMECR1 HOMOLOG"/>
    <property type="match status" value="1"/>
</dbReference>